<dbReference type="PANTHER" id="PTHR38451">
    <property type="entry name" value="TRNA (ADENINE(22)-N(1))-METHYLTRANSFERASE"/>
    <property type="match status" value="1"/>
</dbReference>
<dbReference type="Gene3D" id="3.40.50.150">
    <property type="entry name" value="Vaccinia Virus protein VP39"/>
    <property type="match status" value="1"/>
</dbReference>
<keyword evidence="1" id="KW-0489">Methyltransferase</keyword>
<dbReference type="InterPro" id="IPR006901">
    <property type="entry name" value="TrmK"/>
</dbReference>
<name>A0A1T4JS41_9FIRM</name>
<proteinExistence type="predicted"/>
<dbReference type="OrthoDB" id="5881184at2"/>
<accession>A0A1T4JS41</accession>
<keyword evidence="2" id="KW-1185">Reference proteome</keyword>
<dbReference type="PANTHER" id="PTHR38451:SF1">
    <property type="entry name" value="TRNA (ADENINE(22)-N(1))-METHYLTRANSFERASE"/>
    <property type="match status" value="1"/>
</dbReference>
<dbReference type="SUPFAM" id="SSF53335">
    <property type="entry name" value="S-adenosyl-L-methionine-dependent methyltransferases"/>
    <property type="match status" value="1"/>
</dbReference>
<dbReference type="InterPro" id="IPR029063">
    <property type="entry name" value="SAM-dependent_MTases_sf"/>
</dbReference>
<gene>
    <name evidence="1" type="ORF">SAMN02745973_00036</name>
</gene>
<protein>
    <submittedName>
        <fullName evidence="1">tRNA (Adenine22-N1)-methyltransferase</fullName>
    </submittedName>
</protein>
<dbReference type="GO" id="GO:0160105">
    <property type="term" value="F:tRNA (adenine(22)-N1)-methyltransferase activity"/>
    <property type="evidence" value="ECO:0007669"/>
    <property type="project" value="InterPro"/>
</dbReference>
<dbReference type="Proteomes" id="UP000196365">
    <property type="component" value="Unassembled WGS sequence"/>
</dbReference>
<dbReference type="Pfam" id="PF12847">
    <property type="entry name" value="Methyltransf_18"/>
    <property type="match status" value="1"/>
</dbReference>
<reference evidence="1 2" key="1">
    <citation type="submission" date="2017-02" db="EMBL/GenBank/DDBJ databases">
        <authorList>
            <person name="Peterson S.W."/>
        </authorList>
    </citation>
    <scope>NUCLEOTIDE SEQUENCE [LARGE SCALE GENOMIC DNA]</scope>
    <source>
        <strain evidence="1 2">DSM 15102</strain>
    </source>
</reference>
<keyword evidence="1" id="KW-0808">Transferase</keyword>
<sequence length="229" mass="26465">MNLTPRLQKIVNHVPEKTICGDIGTDHAYIPIYLVQNKICPKVIATDICKGPLEIAQKQIKVSGFQKQIEIRLGNGLKPIEPGEIETVIIAGMGGLLIRDILECSKETTKKIKIFILQPMSAQRELRQYLIKNNFKIIKEDLAREDQRIYEIIIAIHGKQGRERDIYLDIPKFLIEERHPLLIPFIEKKKKEILKIMKQCEGKYTPNAESKLKECRKKIKKIEEVEKCL</sequence>
<evidence type="ECO:0000313" key="2">
    <source>
        <dbReference type="Proteomes" id="UP000196365"/>
    </source>
</evidence>
<organism evidence="1 2">
    <name type="scientific">Garciella nitratireducens DSM 15102</name>
    <dbReference type="NCBI Taxonomy" id="1121911"/>
    <lineage>
        <taxon>Bacteria</taxon>
        <taxon>Bacillati</taxon>
        <taxon>Bacillota</taxon>
        <taxon>Clostridia</taxon>
        <taxon>Eubacteriales</taxon>
        <taxon>Eubacteriaceae</taxon>
        <taxon>Garciella</taxon>
    </lineage>
</organism>
<evidence type="ECO:0000313" key="1">
    <source>
        <dbReference type="EMBL" id="SJZ32953.1"/>
    </source>
</evidence>
<dbReference type="EMBL" id="FUWV01000001">
    <property type="protein sequence ID" value="SJZ32953.1"/>
    <property type="molecule type" value="Genomic_DNA"/>
</dbReference>
<dbReference type="RefSeq" id="WP_087677499.1">
    <property type="nucleotide sequence ID" value="NZ_FUWV01000001.1"/>
</dbReference>
<dbReference type="AlphaFoldDB" id="A0A1T4JS41"/>
<dbReference type="GO" id="GO:0032259">
    <property type="term" value="P:methylation"/>
    <property type="evidence" value="ECO:0007669"/>
    <property type="project" value="UniProtKB-KW"/>
</dbReference>
<dbReference type="PIRSF" id="PIRSF018637">
    <property type="entry name" value="TrmK"/>
    <property type="match status" value="1"/>
</dbReference>